<dbReference type="Pfam" id="PF13412">
    <property type="entry name" value="HTH_24"/>
    <property type="match status" value="1"/>
</dbReference>
<dbReference type="InterPro" id="IPR002173">
    <property type="entry name" value="Carboh/pur_kinase_PfkB_CS"/>
</dbReference>
<dbReference type="PROSITE" id="PS00583">
    <property type="entry name" value="PFKB_KINASES_1"/>
    <property type="match status" value="1"/>
</dbReference>
<dbReference type="GO" id="GO:0006355">
    <property type="term" value="P:regulation of DNA-templated transcription"/>
    <property type="evidence" value="ECO:0007669"/>
    <property type="project" value="InterPro"/>
</dbReference>
<dbReference type="GO" id="GO:0016301">
    <property type="term" value="F:kinase activity"/>
    <property type="evidence" value="ECO:0007669"/>
    <property type="project" value="UniProtKB-KW"/>
</dbReference>
<keyword evidence="2 4" id="KW-0418">Kinase</keyword>
<sequence>MTSREKEILSMIKQNSMISQQEIADTLGIARSSVAVHIANLVKKGYIKGKGYVLGDNKYVTVIGGANVDIQGFSFEELRFKDSNPGKVKVSAGGVGRNIAENLSRLGIQTKLISAFGDDLYGEKITIECRTAGVDIENCLVLKNSPSSSYLSILDGNGDMKVAISDMDIINELNIDFIKSKSHIIENSSAIVIDTNLSQGVIEYLLNNFRHKTFFMDTVSITKARKVSELIGYFHTIKPNIYETEELTGIKISGDNELRKAAEVLINKGVKRVFISLGSKGVFYKDQHIEKHVDATAIKVVNATGAGDAFMAGLLYCYINNMDIDETIVFSMSAAEMALSHENTINPNISAEKLLEKVRSDRNVK</sequence>
<accession>A0A1H3JZT3</accession>
<name>A0A1H3JZT3_9FIRM</name>
<dbReference type="SUPFAM" id="SSF53613">
    <property type="entry name" value="Ribokinase-like"/>
    <property type="match status" value="1"/>
</dbReference>
<dbReference type="InterPro" id="IPR011611">
    <property type="entry name" value="PfkB_dom"/>
</dbReference>
<keyword evidence="1" id="KW-0808">Transferase</keyword>
<organism evidence="4 5">
    <name type="scientific">Proteiniborus ethanoligenes</name>
    <dbReference type="NCBI Taxonomy" id="415015"/>
    <lineage>
        <taxon>Bacteria</taxon>
        <taxon>Bacillati</taxon>
        <taxon>Bacillota</taxon>
        <taxon>Clostridia</taxon>
        <taxon>Eubacteriales</taxon>
        <taxon>Proteiniborus</taxon>
    </lineage>
</organism>
<feature type="domain" description="HTH asnC-type" evidence="3">
    <location>
        <begin position="1"/>
        <end position="74"/>
    </location>
</feature>
<evidence type="ECO:0000259" key="3">
    <source>
        <dbReference type="PROSITE" id="PS50956"/>
    </source>
</evidence>
<dbReference type="PANTHER" id="PTHR10584:SF166">
    <property type="entry name" value="RIBOKINASE"/>
    <property type="match status" value="1"/>
</dbReference>
<dbReference type="STRING" id="415015.SAMN05660462_00080"/>
<dbReference type="PROSITE" id="PS50956">
    <property type="entry name" value="HTH_ASNC_2"/>
    <property type="match status" value="1"/>
</dbReference>
<gene>
    <name evidence="4" type="ORF">SAMN05660462_00080</name>
</gene>
<proteinExistence type="predicted"/>
<keyword evidence="5" id="KW-1185">Reference proteome</keyword>
<dbReference type="Gene3D" id="1.10.10.10">
    <property type="entry name" value="Winged helix-like DNA-binding domain superfamily/Winged helix DNA-binding domain"/>
    <property type="match status" value="1"/>
</dbReference>
<dbReference type="PANTHER" id="PTHR10584">
    <property type="entry name" value="SUGAR KINASE"/>
    <property type="match status" value="1"/>
</dbReference>
<reference evidence="4 5" key="1">
    <citation type="submission" date="2016-10" db="EMBL/GenBank/DDBJ databases">
        <authorList>
            <person name="de Groot N.N."/>
        </authorList>
    </citation>
    <scope>NUCLEOTIDE SEQUENCE [LARGE SCALE GENOMIC DNA]</scope>
    <source>
        <strain evidence="4 5">DSM 21650</strain>
    </source>
</reference>
<dbReference type="Gene3D" id="3.40.1190.20">
    <property type="match status" value="1"/>
</dbReference>
<dbReference type="InterPro" id="IPR000485">
    <property type="entry name" value="AsnC-type_HTH_dom"/>
</dbReference>
<dbReference type="CDD" id="cd01941">
    <property type="entry name" value="YeiC_kinase_like"/>
    <property type="match status" value="1"/>
</dbReference>
<dbReference type="InterPro" id="IPR036390">
    <property type="entry name" value="WH_DNA-bd_sf"/>
</dbReference>
<dbReference type="InterPro" id="IPR029056">
    <property type="entry name" value="Ribokinase-like"/>
</dbReference>
<evidence type="ECO:0000313" key="4">
    <source>
        <dbReference type="EMBL" id="SDY45437.1"/>
    </source>
</evidence>
<evidence type="ECO:0000256" key="2">
    <source>
        <dbReference type="ARBA" id="ARBA00022777"/>
    </source>
</evidence>
<dbReference type="SMART" id="SM00419">
    <property type="entry name" value="HTH_CRP"/>
    <property type="match status" value="1"/>
</dbReference>
<evidence type="ECO:0000256" key="1">
    <source>
        <dbReference type="ARBA" id="ARBA00022679"/>
    </source>
</evidence>
<protein>
    <submittedName>
        <fullName evidence="4">Pseudouridine kinase</fullName>
    </submittedName>
</protein>
<evidence type="ECO:0000313" key="5">
    <source>
        <dbReference type="Proteomes" id="UP000198625"/>
    </source>
</evidence>
<dbReference type="GO" id="GO:0043565">
    <property type="term" value="F:sequence-specific DNA binding"/>
    <property type="evidence" value="ECO:0007669"/>
    <property type="project" value="InterPro"/>
</dbReference>
<dbReference type="RefSeq" id="WP_091725679.1">
    <property type="nucleotide sequence ID" value="NZ_FNQE01000001.1"/>
</dbReference>
<dbReference type="Proteomes" id="UP000198625">
    <property type="component" value="Unassembled WGS sequence"/>
</dbReference>
<dbReference type="EMBL" id="FNQE01000001">
    <property type="protein sequence ID" value="SDY45437.1"/>
    <property type="molecule type" value="Genomic_DNA"/>
</dbReference>
<dbReference type="InterPro" id="IPR012318">
    <property type="entry name" value="HTH_CRP"/>
</dbReference>
<dbReference type="InterPro" id="IPR036388">
    <property type="entry name" value="WH-like_DNA-bd_sf"/>
</dbReference>
<dbReference type="SUPFAM" id="SSF46785">
    <property type="entry name" value="Winged helix' DNA-binding domain"/>
    <property type="match status" value="1"/>
</dbReference>
<dbReference type="AlphaFoldDB" id="A0A1H3JZT3"/>
<dbReference type="OrthoDB" id="9806249at2"/>
<dbReference type="Pfam" id="PF00294">
    <property type="entry name" value="PfkB"/>
    <property type="match status" value="1"/>
</dbReference>